<organism evidence="1 2">
    <name type="scientific">Vibrio phage vB_VpaS_KF6</name>
    <dbReference type="NCBI Taxonomy" id="2041477"/>
    <lineage>
        <taxon>Viruses</taxon>
        <taxon>Duplodnaviria</taxon>
        <taxon>Heunggongvirae</taxon>
        <taxon>Uroviricota</taxon>
        <taxon>Caudoviricetes</taxon>
        <taxon>Mardecavirus</taxon>
        <taxon>Mardecavirus SSP002</taxon>
    </lineage>
</organism>
<sequence length="147" mass="16023">MKTICKVISGSFAGEFGRLHSKFTGTGLIMLADRNGDQLSVTEKQIERLEVRTANLENPSIQGLIDIDGSIKYGFNSGGYESNAYFITADGGTLAINTVISEIDKVDFCDDCDPQWHIVHAAVNYEETDLLDSHTGEPIPAAYSDDD</sequence>
<gene>
    <name evidence="1" type="ORF">KF6_092</name>
</gene>
<accession>A0A384WKA6</accession>
<dbReference type="EMBL" id="MF754116">
    <property type="protein sequence ID" value="ATI19500.1"/>
    <property type="molecule type" value="Genomic_DNA"/>
</dbReference>
<proteinExistence type="predicted"/>
<reference evidence="1 2" key="1">
    <citation type="submission" date="2017-08" db="EMBL/GenBank/DDBJ databases">
        <title>Complete genome sequence of bacteriophage vB_VpaS_KF6.</title>
        <authorList>
            <person name="Yu J."/>
            <person name="Kwak S.-J."/>
            <person name="Lim J.-A."/>
            <person name="Chang H.-J."/>
        </authorList>
    </citation>
    <scope>NUCLEOTIDE SEQUENCE [LARGE SCALE GENOMIC DNA]</scope>
</reference>
<evidence type="ECO:0000313" key="2">
    <source>
        <dbReference type="Proteomes" id="UP000259921"/>
    </source>
</evidence>
<evidence type="ECO:0000313" key="1">
    <source>
        <dbReference type="EMBL" id="ATI19500.1"/>
    </source>
</evidence>
<name>A0A384WKA6_9CAUD</name>
<dbReference type="Proteomes" id="UP000259921">
    <property type="component" value="Segment"/>
</dbReference>
<protein>
    <submittedName>
        <fullName evidence="1">Uncharacterized protein</fullName>
    </submittedName>
</protein>